<dbReference type="Pfam" id="PF09817">
    <property type="entry name" value="Zwilch"/>
    <property type="match status" value="1"/>
</dbReference>
<dbReference type="InterPro" id="IPR018630">
    <property type="entry name" value="Zwilch"/>
</dbReference>
<keyword evidence="9" id="KW-0158">Chromosome</keyword>
<protein>
    <recommendedName>
        <fullName evidence="9">Protein zwilch</fullName>
    </recommendedName>
</protein>
<keyword evidence="4" id="KW-0433">Leucine-rich repeat</keyword>
<comment type="similarity">
    <text evidence="9">Belongs to the ZWILCH family.</text>
</comment>
<dbReference type="InterPro" id="IPR036910">
    <property type="entry name" value="HMG_box_dom_sf"/>
</dbReference>
<keyword evidence="9" id="KW-0498">Mitosis</keyword>
<dbReference type="GO" id="GO:0060964">
    <property type="term" value="P:regulation of miRNA-mediated gene silencing"/>
    <property type="evidence" value="ECO:0007669"/>
    <property type="project" value="InterPro"/>
</dbReference>
<dbReference type="EMBL" id="OU895878">
    <property type="protein sequence ID" value="CAG9803071.1"/>
    <property type="molecule type" value="Genomic_DNA"/>
</dbReference>
<keyword evidence="7" id="KW-0472">Membrane</keyword>
<keyword evidence="12" id="KW-1185">Reference proteome</keyword>
<evidence type="ECO:0000313" key="12">
    <source>
        <dbReference type="Proteomes" id="UP001153620"/>
    </source>
</evidence>
<dbReference type="Proteomes" id="UP001153620">
    <property type="component" value="Chromosome 2"/>
</dbReference>
<keyword evidence="9" id="KW-0137">Centromere</keyword>
<dbReference type="InterPro" id="IPR024970">
    <property type="entry name" value="Maelstrom"/>
</dbReference>
<keyword evidence="9" id="KW-0995">Kinetochore</keyword>
<gene>
    <name evidence="11" type="ORF">CHIRRI_LOCUS5971</name>
</gene>
<proteinExistence type="inferred from homology"/>
<dbReference type="SMART" id="SM00365">
    <property type="entry name" value="LRR_SD22"/>
    <property type="match status" value="8"/>
</dbReference>
<keyword evidence="3" id="KW-1003">Cell membrane</keyword>
<keyword evidence="8" id="KW-0943">RNA-mediated gene silencing</keyword>
<dbReference type="CDD" id="cd00084">
    <property type="entry name" value="HMG-box_SF"/>
    <property type="match status" value="1"/>
</dbReference>
<dbReference type="SUPFAM" id="SSF52058">
    <property type="entry name" value="L domain-like"/>
    <property type="match status" value="2"/>
</dbReference>
<evidence type="ECO:0000259" key="10">
    <source>
        <dbReference type="Pfam" id="PF13017"/>
    </source>
</evidence>
<dbReference type="PANTHER" id="PTHR24369">
    <property type="entry name" value="ANTIGEN BSP, PUTATIVE-RELATED"/>
    <property type="match status" value="1"/>
</dbReference>
<keyword evidence="9" id="KW-0131">Cell cycle</keyword>
<evidence type="ECO:0000256" key="6">
    <source>
        <dbReference type="ARBA" id="ARBA00022737"/>
    </source>
</evidence>
<keyword evidence="5" id="KW-0732">Signal</keyword>
<dbReference type="FunFam" id="3.80.10.10:FF:001164">
    <property type="entry name" value="GH01279p"/>
    <property type="match status" value="1"/>
</dbReference>
<dbReference type="PRINTS" id="PR00019">
    <property type="entry name" value="LEURICHRPT"/>
</dbReference>
<dbReference type="PROSITE" id="PS51450">
    <property type="entry name" value="LRR"/>
    <property type="match status" value="7"/>
</dbReference>
<evidence type="ECO:0000256" key="5">
    <source>
        <dbReference type="ARBA" id="ARBA00022729"/>
    </source>
</evidence>
<dbReference type="FunFam" id="3.80.10.10:FF:001167">
    <property type="entry name" value="Chaoptin"/>
    <property type="match status" value="1"/>
</dbReference>
<comment type="subunit">
    <text evidence="9">Component of the RZZ complex.</text>
</comment>
<comment type="function">
    <text evidence="9">Essential component of the mitotic checkpoint, which prevents cells from prematurely exiting mitosis. Required for the assembly of the dynein-dynactin and MAD1-MAD2 complexes onto kinetochores. Its function related to the spindle assembly machinery is proposed to depend on its association in the mitotic RZZ complex.</text>
</comment>
<dbReference type="InterPro" id="IPR032675">
    <property type="entry name" value="LRR_dom_sf"/>
</dbReference>
<evidence type="ECO:0000256" key="8">
    <source>
        <dbReference type="ARBA" id="ARBA00023158"/>
    </source>
</evidence>
<dbReference type="SUPFAM" id="SSF47095">
    <property type="entry name" value="HMG-box"/>
    <property type="match status" value="1"/>
</dbReference>
<dbReference type="InterPro" id="IPR001611">
    <property type="entry name" value="Leu-rich_rpt"/>
</dbReference>
<evidence type="ECO:0000256" key="3">
    <source>
        <dbReference type="ARBA" id="ARBA00022475"/>
    </source>
</evidence>
<accession>A0A9N9RV52</accession>
<dbReference type="GO" id="GO:0005634">
    <property type="term" value="C:nucleus"/>
    <property type="evidence" value="ECO:0007669"/>
    <property type="project" value="UniProtKB-ARBA"/>
</dbReference>
<dbReference type="GO" id="GO:0005886">
    <property type="term" value="C:plasma membrane"/>
    <property type="evidence" value="ECO:0007669"/>
    <property type="project" value="UniProtKB-SubCell"/>
</dbReference>
<dbReference type="GO" id="GO:0031047">
    <property type="term" value="P:regulatory ncRNA-mediated gene silencing"/>
    <property type="evidence" value="ECO:0007669"/>
    <property type="project" value="UniProtKB-KW"/>
</dbReference>
<keyword evidence="6" id="KW-0677">Repeat</keyword>
<keyword evidence="9" id="KW-0132">Cell division</keyword>
<comment type="similarity">
    <text evidence="2">Belongs to the maelstrom family.</text>
</comment>
<feature type="domain" description="Maelstrom" evidence="10">
    <location>
        <begin position="126"/>
        <end position="336"/>
    </location>
</feature>
<dbReference type="Pfam" id="PF13017">
    <property type="entry name" value="Maelstrom"/>
    <property type="match status" value="1"/>
</dbReference>
<evidence type="ECO:0000256" key="2">
    <source>
        <dbReference type="ARBA" id="ARBA00007057"/>
    </source>
</evidence>
<dbReference type="Gene3D" id="1.20.58.730">
    <property type="match status" value="1"/>
</dbReference>
<evidence type="ECO:0000256" key="4">
    <source>
        <dbReference type="ARBA" id="ARBA00022614"/>
    </source>
</evidence>
<dbReference type="PANTHER" id="PTHR24369:SF210">
    <property type="entry name" value="CHAOPTIN-RELATED"/>
    <property type="match status" value="1"/>
</dbReference>
<reference evidence="11" key="2">
    <citation type="submission" date="2022-10" db="EMBL/GenBank/DDBJ databases">
        <authorList>
            <consortium name="ENA_rothamsted_submissions"/>
            <consortium name="culmorum"/>
            <person name="King R."/>
        </authorList>
    </citation>
    <scope>NUCLEOTIDE SEQUENCE</scope>
</reference>
<name>A0A9N9RV52_9DIPT</name>
<dbReference type="Gene3D" id="3.80.10.10">
    <property type="entry name" value="Ribonuclease Inhibitor"/>
    <property type="match status" value="4"/>
</dbReference>
<reference evidence="11" key="1">
    <citation type="submission" date="2022-01" db="EMBL/GenBank/DDBJ databases">
        <authorList>
            <person name="King R."/>
        </authorList>
    </citation>
    <scope>NUCLEOTIDE SEQUENCE</scope>
</reference>
<evidence type="ECO:0000313" key="11">
    <source>
        <dbReference type="EMBL" id="CAG9803071.1"/>
    </source>
</evidence>
<evidence type="ECO:0000256" key="9">
    <source>
        <dbReference type="RuleBase" id="RU369076"/>
    </source>
</evidence>
<dbReference type="OrthoDB" id="8890589at2759"/>
<dbReference type="GO" id="GO:1990423">
    <property type="term" value="C:RZZ complex"/>
    <property type="evidence" value="ECO:0007669"/>
    <property type="project" value="UniProtKB-UniRule"/>
</dbReference>
<dbReference type="InterPro" id="IPR050541">
    <property type="entry name" value="LRR_TM_domain-containing"/>
</dbReference>
<comment type="subcellular location">
    <subcellularLocation>
        <location evidence="1">Cell membrane</location>
    </subcellularLocation>
    <subcellularLocation>
        <location evidence="9">Chromosome</location>
        <location evidence="9">Centromere</location>
        <location evidence="9">Kinetochore</location>
    </subcellularLocation>
</comment>
<organism evidence="11 12">
    <name type="scientific">Chironomus riparius</name>
    <dbReference type="NCBI Taxonomy" id="315576"/>
    <lineage>
        <taxon>Eukaryota</taxon>
        <taxon>Metazoa</taxon>
        <taxon>Ecdysozoa</taxon>
        <taxon>Arthropoda</taxon>
        <taxon>Hexapoda</taxon>
        <taxon>Insecta</taxon>
        <taxon>Pterygota</taxon>
        <taxon>Neoptera</taxon>
        <taxon>Endopterygota</taxon>
        <taxon>Diptera</taxon>
        <taxon>Nematocera</taxon>
        <taxon>Chironomoidea</taxon>
        <taxon>Chironomidae</taxon>
        <taxon>Chironominae</taxon>
        <taxon>Chironomus</taxon>
    </lineage>
</organism>
<dbReference type="Pfam" id="PF13855">
    <property type="entry name" value="LRR_8"/>
    <property type="match status" value="6"/>
</dbReference>
<dbReference type="GO" id="GO:0034501">
    <property type="term" value="P:protein localization to kinetochore"/>
    <property type="evidence" value="ECO:0007669"/>
    <property type="project" value="UniProtKB-UniRule"/>
</dbReference>
<dbReference type="GO" id="GO:0007094">
    <property type="term" value="P:mitotic spindle assembly checkpoint signaling"/>
    <property type="evidence" value="ECO:0007669"/>
    <property type="project" value="UniProtKB-UniRule"/>
</dbReference>
<evidence type="ECO:0000256" key="7">
    <source>
        <dbReference type="ARBA" id="ARBA00023136"/>
    </source>
</evidence>
<evidence type="ECO:0000256" key="1">
    <source>
        <dbReference type="ARBA" id="ARBA00004236"/>
    </source>
</evidence>
<dbReference type="InterPro" id="IPR003591">
    <property type="entry name" value="Leu-rich_rpt_typical-subtyp"/>
</dbReference>
<dbReference type="GO" id="GO:0048468">
    <property type="term" value="P:cell development"/>
    <property type="evidence" value="ECO:0007669"/>
    <property type="project" value="UniProtKB-ARBA"/>
</dbReference>
<dbReference type="SMART" id="SM00369">
    <property type="entry name" value="LRR_TYP"/>
    <property type="match status" value="15"/>
</dbReference>
<sequence>MPKKINAFAKYMFELKGSHPEMSMAEVQLIAGENWQKMSVEDREQYKNSNGPYKKITLEIKDTRVRYNCLGESIDEVKRRETDKRTKEQKDIQYIENVIESAMAENSLLEQEFYFFSASYFIKKSSEIYPAEIALAKFSLHEGITDCFHMLINPGNLPMGFAATALQHSKNTHRLPIPPNIQGEKNYKRVLDEILKFLDVKELSSFYIPPFFVYDDFQSDDYEAAQLTLQKIADENHCNNAFRILKSDQLLYSLNKHITAHNNDGKIPLKSMVQARDIMRRDSYAYRDIGCDLHNNEDNSKECALSKVKRWGYSIVEHCGLDCLELIPGQHLPISNFTEEIDFDEEGLLESCLTESFHKLRVNNSQSDLDSMYSKQKSSSSISSQMDLRNKQSLNFFNPMRSNTSIAGTLKGVDSFLNDSQTSISRKPTISNFNSMRSEGTNIDDTVKGYEESWSKKLDVARLKALRDYQSPISEGNNKSDSNFNFSGSCGSPLKDDNSINDLINTSIVGKIFNKNPWRDVEESYGPIDINLAQTILNDVANEDFSVTSKGWIFILCGNDQGHDLNNSTFILSLNVSNKEFIRGFAKYYGVVKNDSRSIRTYLQKHNAMVPRSKPEIHIESTFEMTDDVSLKFVNTMNSENLTLSHINASSRVFLKQKVEIGKSHVLCEQLYNQIQLLYMIKNDIVNIKNLSIDGTLNEPAYNYGSMKYDVLQKKCNAILSDVITINDTADEIDISLEAIIKRVYNRPLIDITDQIFELIKYASSYYDLRKILTFIFQISSRSSIVNIPMNNNRLAELIREISQQRLAIPHLTSTEPLELLLEIGIEKVMKDYEYIFSESKICLLSDMNVGETKIQTQIESNMNVRKSLASSAFEINQNRKTLLHGTGSLDSNDDLDGIRNSRFNEKESNKSISKMAQIHLTIEHILMMQNNLNMDNDYKQIAKKILENPMVSFEDLQNQKYDKLLIQISDKKVSQLVENLMPNSQKITFKSDNKFKNVENVFYFNVEQIVPSLMQKESKGDVADNKGDVFHLINCAIRLENLMKFGYALILVTIGLMIWASSARAMKQPDPPCIFNTLCTCSSGLPDNYGSVKCENVVFPAIPEALNLSKVYSLKMENTGLMEIVPHFLQATGLYRLEISHNPLFHISDEAFIGLERSLWELVLNHNGLARVPTKALRFLQKLRYLDLTGNEISLVERDSFRGLQNTLQTLILSDNSISEVTIESFQGLPNLKVLDLSSNNLHEINPDVFREQMNSLEKVILADNLISEIPYIAVSLLKSLKVLDLSSNRLTSIQMHHVNQPQRLNVKLSLEQLHLEHNQIHHIQPVSFQYFLSVNQTFLDFNPIHTISNDAFQTARIRELYIRHCLLDSIEPAAFSGLEGSLQVLDLSGNNITSLPDALFTSFDLLMYINVKENKILNLIPEKSTFTGFQFSLMKLDITGNKNGPSSFQELRKFRNLRSLAVGRLNSNQLVPEDFQEFGIELENLRIFHAGLKAIKSHAFMHVRGIKRLDLSENNIENIEKGAFQEIGHTLISLRITRGFSNMMNQLPDIRELTSLEELDLSNNKLKSISDTAFHAMKNLRLFRMNDNLLEQLPKGIFQRDIHQKLEEVSLEFNLIRHISTHTFVDLENLHTIRLRDNRIERLERRAFMNLEKLQHINLKGNKLTSISDEAFQVSLY</sequence>
<dbReference type="GO" id="GO:0051301">
    <property type="term" value="P:cell division"/>
    <property type="evidence" value="ECO:0007669"/>
    <property type="project" value="UniProtKB-UniRule"/>
</dbReference>